<feature type="transmembrane region" description="Helical" evidence="8">
    <location>
        <begin position="12"/>
        <end position="35"/>
    </location>
</feature>
<dbReference type="PROSITE" id="PS00221">
    <property type="entry name" value="MIP"/>
    <property type="match status" value="1"/>
</dbReference>
<name>A0A2U3L6T9_9BACT</name>
<comment type="subcellular location">
    <subcellularLocation>
        <location evidence="1">Membrane</location>
        <topology evidence="1">Multi-pass membrane protein</topology>
    </subcellularLocation>
</comment>
<reference evidence="10" key="1">
    <citation type="submission" date="2018-02" db="EMBL/GenBank/DDBJ databases">
        <authorList>
            <person name="Hausmann B."/>
        </authorList>
    </citation>
    <scope>NUCLEOTIDE SEQUENCE [LARGE SCALE GENOMIC DNA]</scope>
    <source>
        <strain evidence="10">Peat soil MAG SbA1</strain>
    </source>
</reference>
<evidence type="ECO:0000313" key="9">
    <source>
        <dbReference type="EMBL" id="SPF47617.1"/>
    </source>
</evidence>
<dbReference type="AlphaFoldDB" id="A0A2U3L6T9"/>
<accession>A0A2U3L6T9</accession>
<dbReference type="Proteomes" id="UP000238701">
    <property type="component" value="Unassembled WGS sequence"/>
</dbReference>
<dbReference type="PANTHER" id="PTHR43829">
    <property type="entry name" value="AQUAPORIN OR AQUAGLYCEROPORIN RELATED"/>
    <property type="match status" value="1"/>
</dbReference>
<feature type="transmembrane region" description="Helical" evidence="8">
    <location>
        <begin position="229"/>
        <end position="249"/>
    </location>
</feature>
<evidence type="ECO:0000256" key="3">
    <source>
        <dbReference type="ARBA" id="ARBA00022448"/>
    </source>
</evidence>
<dbReference type="OrthoDB" id="9807293at2"/>
<dbReference type="GO" id="GO:0005886">
    <property type="term" value="C:plasma membrane"/>
    <property type="evidence" value="ECO:0007669"/>
    <property type="project" value="TreeGrafter"/>
</dbReference>
<gene>
    <name evidence="9" type="primary">glpF</name>
    <name evidence="9" type="ORF">SBA1_760007</name>
</gene>
<proteinExistence type="inferred from homology"/>
<evidence type="ECO:0000256" key="7">
    <source>
        <dbReference type="RuleBase" id="RU000477"/>
    </source>
</evidence>
<feature type="transmembrane region" description="Helical" evidence="8">
    <location>
        <begin position="96"/>
        <end position="116"/>
    </location>
</feature>
<evidence type="ECO:0000256" key="4">
    <source>
        <dbReference type="ARBA" id="ARBA00022692"/>
    </source>
</evidence>
<dbReference type="Pfam" id="PF00230">
    <property type="entry name" value="MIP"/>
    <property type="match status" value="1"/>
</dbReference>
<dbReference type="EMBL" id="OMOD01000173">
    <property type="protein sequence ID" value="SPF47617.1"/>
    <property type="molecule type" value="Genomic_DNA"/>
</dbReference>
<dbReference type="CDD" id="cd00333">
    <property type="entry name" value="MIP"/>
    <property type="match status" value="1"/>
</dbReference>
<dbReference type="Gene3D" id="1.20.1080.10">
    <property type="entry name" value="Glycerol uptake facilitator protein"/>
    <property type="match status" value="1"/>
</dbReference>
<keyword evidence="5 8" id="KW-1133">Transmembrane helix</keyword>
<evidence type="ECO:0000256" key="5">
    <source>
        <dbReference type="ARBA" id="ARBA00022989"/>
    </source>
</evidence>
<dbReference type="InterPro" id="IPR000425">
    <property type="entry name" value="MIP"/>
</dbReference>
<sequence>MNPKPTLLAELVAEFLGTFVLILLGIGVVAMVVLFPTRNPGETIHGGYTNITLGWGLAVTMGIYVAGKVSGAHLNPAVTLALAVFRGFPWRKVLPYSIAQTAGAFAAAALAFWNYLPAFRQVDPQLEHTAGVFTTFPAFPGLPQAGFLDQMIGTALLVLLIFAITDEFNAPPGANLAPVLIGLVVVAIGMSFGGLHGYPINPARDFGPRLFTALAGFHNNGLTDGTRVWWIPVVAPLLGGLAGAAIYDFGIRRFLRPSSHSQ</sequence>
<evidence type="ECO:0000256" key="6">
    <source>
        <dbReference type="ARBA" id="ARBA00023136"/>
    </source>
</evidence>
<keyword evidence="3 7" id="KW-0813">Transport</keyword>
<dbReference type="InterPro" id="IPR050363">
    <property type="entry name" value="MIP/Aquaporin"/>
</dbReference>
<dbReference type="NCBIfam" id="TIGR00861">
    <property type="entry name" value="MIP"/>
    <property type="match status" value="1"/>
</dbReference>
<dbReference type="GO" id="GO:0015254">
    <property type="term" value="F:glycerol channel activity"/>
    <property type="evidence" value="ECO:0007669"/>
    <property type="project" value="TreeGrafter"/>
</dbReference>
<keyword evidence="6 8" id="KW-0472">Membrane</keyword>
<dbReference type="InterPro" id="IPR023271">
    <property type="entry name" value="Aquaporin-like"/>
</dbReference>
<dbReference type="PRINTS" id="PR00783">
    <property type="entry name" value="MINTRINSICP"/>
</dbReference>
<evidence type="ECO:0000256" key="8">
    <source>
        <dbReference type="SAM" id="Phobius"/>
    </source>
</evidence>
<feature type="transmembrane region" description="Helical" evidence="8">
    <location>
        <begin position="47"/>
        <end position="66"/>
    </location>
</feature>
<evidence type="ECO:0000256" key="2">
    <source>
        <dbReference type="ARBA" id="ARBA00006175"/>
    </source>
</evidence>
<keyword evidence="4 7" id="KW-0812">Transmembrane</keyword>
<evidence type="ECO:0000256" key="1">
    <source>
        <dbReference type="ARBA" id="ARBA00004141"/>
    </source>
</evidence>
<dbReference type="InterPro" id="IPR022357">
    <property type="entry name" value="MIP_CS"/>
</dbReference>
<comment type="similarity">
    <text evidence="2 7">Belongs to the MIP/aquaporin (TC 1.A.8) family.</text>
</comment>
<feature type="transmembrane region" description="Helical" evidence="8">
    <location>
        <begin position="176"/>
        <end position="198"/>
    </location>
</feature>
<dbReference type="PANTHER" id="PTHR43829:SF9">
    <property type="entry name" value="AQUAPORIN-9"/>
    <property type="match status" value="1"/>
</dbReference>
<feature type="transmembrane region" description="Helical" evidence="8">
    <location>
        <begin position="72"/>
        <end position="89"/>
    </location>
</feature>
<feature type="transmembrane region" description="Helical" evidence="8">
    <location>
        <begin position="145"/>
        <end position="164"/>
    </location>
</feature>
<evidence type="ECO:0000313" key="10">
    <source>
        <dbReference type="Proteomes" id="UP000238701"/>
    </source>
</evidence>
<protein>
    <submittedName>
        <fullName evidence="9">Glycerol facilitator</fullName>
    </submittedName>
</protein>
<dbReference type="SUPFAM" id="SSF81338">
    <property type="entry name" value="Aquaporin-like"/>
    <property type="match status" value="1"/>
</dbReference>
<organism evidence="9 10">
    <name type="scientific">Candidatus Sulfotelmatobacter kueseliae</name>
    <dbReference type="NCBI Taxonomy" id="2042962"/>
    <lineage>
        <taxon>Bacteria</taxon>
        <taxon>Pseudomonadati</taxon>
        <taxon>Acidobacteriota</taxon>
        <taxon>Terriglobia</taxon>
        <taxon>Terriglobales</taxon>
        <taxon>Candidatus Korobacteraceae</taxon>
        <taxon>Candidatus Sulfotelmatobacter</taxon>
    </lineage>
</organism>